<dbReference type="PRINTS" id="PR00793">
    <property type="entry name" value="PROAMNOPTASE"/>
</dbReference>
<feature type="domain" description="AB hydrolase-1" evidence="3">
    <location>
        <begin position="58"/>
        <end position="294"/>
    </location>
</feature>
<accession>A0A975EP86</accession>
<evidence type="ECO:0000256" key="2">
    <source>
        <dbReference type="ARBA" id="ARBA00022801"/>
    </source>
</evidence>
<reference evidence="4" key="1">
    <citation type="submission" date="2020-07" db="EMBL/GenBank/DDBJ databases">
        <title>Genome sequences of bacteria associated with the marine, planktonic diatom Thalassiosira profunda strain ECT2AJA-044.</title>
        <authorList>
            <person name="Gargas C.B."/>
            <person name="Roberts W.R."/>
            <person name="Alverson A.J."/>
        </authorList>
    </citation>
    <scope>NUCLEOTIDE SEQUENCE</scope>
    <source>
        <strain evidence="4">ECT2AJA-044</strain>
    </source>
</reference>
<evidence type="ECO:0000256" key="1">
    <source>
        <dbReference type="ARBA" id="ARBA00010088"/>
    </source>
</evidence>
<dbReference type="Gene3D" id="3.40.50.1820">
    <property type="entry name" value="alpha/beta hydrolase"/>
    <property type="match status" value="1"/>
</dbReference>
<dbReference type="EMBL" id="CP060010">
    <property type="protein sequence ID" value="QTN35783.1"/>
    <property type="molecule type" value="Genomic_DNA"/>
</dbReference>
<dbReference type="Pfam" id="PF00561">
    <property type="entry name" value="Abhydrolase_1"/>
    <property type="match status" value="1"/>
</dbReference>
<keyword evidence="2 4" id="KW-0378">Hydrolase</keyword>
<dbReference type="GO" id="GO:0046464">
    <property type="term" value="P:acylglycerol catabolic process"/>
    <property type="evidence" value="ECO:0007669"/>
    <property type="project" value="TreeGrafter"/>
</dbReference>
<dbReference type="RefSeq" id="WP_209356486.1">
    <property type="nucleotide sequence ID" value="NZ_CP060010.1"/>
</dbReference>
<name>A0A975EP86_9RHOB</name>
<dbReference type="GO" id="GO:0006508">
    <property type="term" value="P:proteolysis"/>
    <property type="evidence" value="ECO:0007669"/>
    <property type="project" value="InterPro"/>
</dbReference>
<dbReference type="InterPro" id="IPR029058">
    <property type="entry name" value="AB_hydrolase_fold"/>
</dbReference>
<proteinExistence type="inferred from homology"/>
<dbReference type="PANTHER" id="PTHR43798">
    <property type="entry name" value="MONOACYLGLYCEROL LIPASE"/>
    <property type="match status" value="1"/>
</dbReference>
<organism evidence="4 5">
    <name type="scientific">Cognatishimia activa</name>
    <dbReference type="NCBI Taxonomy" id="1715691"/>
    <lineage>
        <taxon>Bacteria</taxon>
        <taxon>Pseudomonadati</taxon>
        <taxon>Pseudomonadota</taxon>
        <taxon>Alphaproteobacteria</taxon>
        <taxon>Rhodobacterales</taxon>
        <taxon>Paracoccaceae</taxon>
        <taxon>Cognatishimia</taxon>
    </lineage>
</organism>
<dbReference type="AlphaFoldDB" id="A0A975EP86"/>
<evidence type="ECO:0000259" key="3">
    <source>
        <dbReference type="Pfam" id="PF00561"/>
    </source>
</evidence>
<sequence length="314" mass="33959">MRILLILAILILGLATLTVWRAARNEAQARIDTPPLGEIIEVDGHDVHALVKGSGPDLVLIHGSSGNIRDFTHSLVDQLTDRYRVIVLDRPGLGYSDAVNPKGDTIFEQAAILQKAAAQLGADKPIVVGQSYGGTVALAWAADHPDALSALVTLAAPAEPWDTPLARLYEINSNPWLSWAVLPVISAWVPNSHVQNVLIEVFAPQPVPEGYLNHFGRMTLSRGSQKATALQRKRFLDEVRTLKPRYSQISVPTEVLHGDADDTVNIDLHTPTLLNAIEGAQLTTLPGIGHMPQHVAQEAVLDAIDRAAIHAALR</sequence>
<comment type="similarity">
    <text evidence="1">Belongs to the peptidase S33 family.</text>
</comment>
<evidence type="ECO:0000313" key="4">
    <source>
        <dbReference type="EMBL" id="QTN35783.1"/>
    </source>
</evidence>
<dbReference type="InterPro" id="IPR000073">
    <property type="entry name" value="AB_hydrolase_1"/>
</dbReference>
<dbReference type="GO" id="GO:0008233">
    <property type="term" value="F:peptidase activity"/>
    <property type="evidence" value="ECO:0007669"/>
    <property type="project" value="InterPro"/>
</dbReference>
<dbReference type="KEGG" id="cact:HZ995_15150"/>
<dbReference type="PANTHER" id="PTHR43798:SF33">
    <property type="entry name" value="HYDROLASE, PUTATIVE (AFU_ORTHOLOGUE AFUA_2G14860)-RELATED"/>
    <property type="match status" value="1"/>
</dbReference>
<dbReference type="Proteomes" id="UP000665026">
    <property type="component" value="Chromosome"/>
</dbReference>
<dbReference type="PRINTS" id="PR00111">
    <property type="entry name" value="ABHYDROLASE"/>
</dbReference>
<dbReference type="SUPFAM" id="SSF53474">
    <property type="entry name" value="alpha/beta-Hydrolases"/>
    <property type="match status" value="1"/>
</dbReference>
<dbReference type="InterPro" id="IPR002410">
    <property type="entry name" value="Peptidase_S33"/>
</dbReference>
<dbReference type="GO" id="GO:0047372">
    <property type="term" value="F:monoacylglycerol lipase activity"/>
    <property type="evidence" value="ECO:0007669"/>
    <property type="project" value="TreeGrafter"/>
</dbReference>
<dbReference type="InterPro" id="IPR050266">
    <property type="entry name" value="AB_hydrolase_sf"/>
</dbReference>
<evidence type="ECO:0000313" key="5">
    <source>
        <dbReference type="Proteomes" id="UP000665026"/>
    </source>
</evidence>
<dbReference type="GO" id="GO:0016020">
    <property type="term" value="C:membrane"/>
    <property type="evidence" value="ECO:0007669"/>
    <property type="project" value="TreeGrafter"/>
</dbReference>
<gene>
    <name evidence="4" type="ORF">HZ995_15150</name>
</gene>
<protein>
    <submittedName>
        <fullName evidence="4">Alpha/beta hydrolase</fullName>
    </submittedName>
</protein>